<dbReference type="GO" id="GO:0005681">
    <property type="term" value="C:spliceosomal complex"/>
    <property type="evidence" value="ECO:0007669"/>
    <property type="project" value="TreeGrafter"/>
</dbReference>
<dbReference type="InParanoid" id="A0A1Y2B939"/>
<comment type="caution">
    <text evidence="6">The sequence shown here is derived from an EMBL/GenBank/DDBJ whole genome shotgun (WGS) entry which is preliminary data.</text>
</comment>
<evidence type="ECO:0000313" key="7">
    <source>
        <dbReference type="Proteomes" id="UP000193986"/>
    </source>
</evidence>
<organism evidence="6 7">
    <name type="scientific">Naematelia encephala</name>
    <dbReference type="NCBI Taxonomy" id="71784"/>
    <lineage>
        <taxon>Eukaryota</taxon>
        <taxon>Fungi</taxon>
        <taxon>Dikarya</taxon>
        <taxon>Basidiomycota</taxon>
        <taxon>Agaricomycotina</taxon>
        <taxon>Tremellomycetes</taxon>
        <taxon>Tremellales</taxon>
        <taxon>Naemateliaceae</taxon>
        <taxon>Naematelia</taxon>
    </lineage>
</organism>
<evidence type="ECO:0000256" key="3">
    <source>
        <dbReference type="ARBA" id="ARBA00023242"/>
    </source>
</evidence>
<feature type="compositionally biased region" description="Basic and acidic residues" evidence="4">
    <location>
        <begin position="336"/>
        <end position="463"/>
    </location>
</feature>
<gene>
    <name evidence="6" type="ORF">BCR39DRAFT_526864</name>
</gene>
<dbReference type="PANTHER" id="PTHR15818:SF2">
    <property type="entry name" value="G-PATCH DOMAIN AND KOW MOTIFS-CONTAINING PROTEIN"/>
    <property type="match status" value="1"/>
</dbReference>
<feature type="compositionally biased region" description="Low complexity" evidence="4">
    <location>
        <begin position="13"/>
        <end position="24"/>
    </location>
</feature>
<sequence length="463" mass="52511">MVNMTTPISFTVRPPSSSNYRPSPLGNGGHRGAPSRRLFEQGDEDEDEEGGRRAQIRNESIEGFRNGRAVGGEKPQGPLVIPSLPNRDWRQAARRTPTYRPESRDQGAAELETHERTGDGPQRSGLRFASKAEEEQAVKGDVKPKLEELDSTPVSTPTNGSGNGNGEVKKEPLTLEQQALQALLAGDQPESEQARLEQEMIISSSTNRPFGGPPTEEDAFRRDMETLPEESTVEDYSAVPVEAFGLAMLRGMGWDPKSSQGTTVHAPKQRPQLLGLGATPMDVTIRPTHGKKKDKKDYKERSGRGFVASNLLLKKEREGSGSGSVTPVDSRVGSPRRRDDEVDSGRDSKRRDREEDDRRRDRNGDSSRDDGGRARREYETDEERARRKEKERAERYSNGDRDRYSNGDRDRYSNGDRDRDRYSNGDKERSRYRDDDRAKGRDRERERDRDDRDRRRDIERDRR</sequence>
<dbReference type="Pfam" id="PF12656">
    <property type="entry name" value="G-patch_2"/>
    <property type="match status" value="1"/>
</dbReference>
<dbReference type="GO" id="GO:0000398">
    <property type="term" value="P:mRNA splicing, via spliceosome"/>
    <property type="evidence" value="ECO:0007669"/>
    <property type="project" value="InterPro"/>
</dbReference>
<evidence type="ECO:0000313" key="6">
    <source>
        <dbReference type="EMBL" id="ORY31206.1"/>
    </source>
</evidence>
<feature type="compositionally biased region" description="Basic and acidic residues" evidence="4">
    <location>
        <begin position="130"/>
        <end position="148"/>
    </location>
</feature>
<comment type="subcellular location">
    <subcellularLocation>
        <location evidence="1">Nucleus</location>
    </subcellularLocation>
</comment>
<dbReference type="FunCoup" id="A0A1Y2B939">
    <property type="interactions" value="48"/>
</dbReference>
<protein>
    <submittedName>
        <fullName evidence="6">DExH-box splicing factor binding site-domain-containing protein</fullName>
    </submittedName>
</protein>
<evidence type="ECO:0000259" key="5">
    <source>
        <dbReference type="Pfam" id="PF12656"/>
    </source>
</evidence>
<accession>A0A1Y2B939</accession>
<evidence type="ECO:0000256" key="1">
    <source>
        <dbReference type="ARBA" id="ARBA00004123"/>
    </source>
</evidence>
<feature type="compositionally biased region" description="Basic and acidic residues" evidence="4">
    <location>
        <begin position="101"/>
        <end position="118"/>
    </location>
</feature>
<evidence type="ECO:0000256" key="4">
    <source>
        <dbReference type="SAM" id="MobiDB-lite"/>
    </source>
</evidence>
<evidence type="ECO:0000256" key="2">
    <source>
        <dbReference type="ARBA" id="ARBA00008576"/>
    </source>
</evidence>
<reference evidence="6 7" key="1">
    <citation type="submission" date="2016-07" db="EMBL/GenBank/DDBJ databases">
        <title>Pervasive Adenine N6-methylation of Active Genes in Fungi.</title>
        <authorList>
            <consortium name="DOE Joint Genome Institute"/>
            <person name="Mondo S.J."/>
            <person name="Dannebaum R.O."/>
            <person name="Kuo R.C."/>
            <person name="Labutti K."/>
            <person name="Haridas S."/>
            <person name="Kuo A."/>
            <person name="Salamov A."/>
            <person name="Ahrendt S.R."/>
            <person name="Lipzen A."/>
            <person name="Sullivan W."/>
            <person name="Andreopoulos W.B."/>
            <person name="Clum A."/>
            <person name="Lindquist E."/>
            <person name="Daum C."/>
            <person name="Ramamoorthy G.K."/>
            <person name="Gryganskyi A."/>
            <person name="Culley D."/>
            <person name="Magnuson J.K."/>
            <person name="James T.Y."/>
            <person name="O'Malley M.A."/>
            <person name="Stajich J.E."/>
            <person name="Spatafora J.W."/>
            <person name="Visel A."/>
            <person name="Grigoriev I.V."/>
        </authorList>
    </citation>
    <scope>NUCLEOTIDE SEQUENCE [LARGE SCALE GENOMIC DNA]</scope>
    <source>
        <strain evidence="6 7">68-887.2</strain>
    </source>
</reference>
<name>A0A1Y2B939_9TREE</name>
<feature type="domain" description="Spp2/MOS2 G-patch" evidence="5">
    <location>
        <begin position="228"/>
        <end position="281"/>
    </location>
</feature>
<feature type="region of interest" description="Disordered" evidence="4">
    <location>
        <begin position="1"/>
        <end position="175"/>
    </location>
</feature>
<dbReference type="OrthoDB" id="5577072at2759"/>
<dbReference type="InterPro" id="IPR045166">
    <property type="entry name" value="Spp2-like"/>
</dbReference>
<dbReference type="EMBL" id="MCFC01000016">
    <property type="protein sequence ID" value="ORY31206.1"/>
    <property type="molecule type" value="Genomic_DNA"/>
</dbReference>
<dbReference type="AlphaFoldDB" id="A0A1Y2B939"/>
<dbReference type="Proteomes" id="UP000193986">
    <property type="component" value="Unassembled WGS sequence"/>
</dbReference>
<dbReference type="STRING" id="71784.A0A1Y2B939"/>
<feature type="region of interest" description="Disordered" evidence="4">
    <location>
        <begin position="256"/>
        <end position="463"/>
    </location>
</feature>
<dbReference type="InterPro" id="IPR026822">
    <property type="entry name" value="Spp2/MOS2_G-patch"/>
</dbReference>
<comment type="similarity">
    <text evidence="2">Belongs to the SPP2 family.</text>
</comment>
<keyword evidence="3" id="KW-0539">Nucleus</keyword>
<dbReference type="PANTHER" id="PTHR15818">
    <property type="entry name" value="G PATCH AND KOW-CONTAINING"/>
    <property type="match status" value="1"/>
</dbReference>
<proteinExistence type="inferred from homology"/>
<keyword evidence="7" id="KW-1185">Reference proteome</keyword>